<dbReference type="InterPro" id="IPR024301">
    <property type="entry name" value="Amidase_6"/>
</dbReference>
<comment type="caution">
    <text evidence="3">The sequence shown here is derived from an EMBL/GenBank/DDBJ whole genome shotgun (WGS) entry which is preliminary data.</text>
</comment>
<evidence type="ECO:0000259" key="2">
    <source>
        <dbReference type="Pfam" id="PF12671"/>
    </source>
</evidence>
<dbReference type="PANTHER" id="PTHR40032:SF1">
    <property type="entry name" value="EXPORTED PROTEIN"/>
    <property type="match status" value="1"/>
</dbReference>
<gene>
    <name evidence="3" type="ORF">BFS05_05270</name>
</gene>
<reference evidence="3 4" key="1">
    <citation type="submission" date="2016-10" db="EMBL/GenBank/DDBJ databases">
        <authorList>
            <person name="Varghese N."/>
        </authorList>
    </citation>
    <scope>NUCLEOTIDE SEQUENCE [LARGE SCALE GENOMIC DNA]</scope>
    <source>
        <strain evidence="3 4">KA00225</strain>
    </source>
</reference>
<evidence type="ECO:0000313" key="3">
    <source>
        <dbReference type="EMBL" id="PNS43004.1"/>
    </source>
</evidence>
<dbReference type="OrthoDB" id="4981342at2"/>
<sequence length="342" mass="39242">MKICYKMIATCFACLLIANGLVNVAYADNNSGVTTQESSFVKVRNYIAFQGERFRLLDTFQDPNSAKQNFLSKHFSVINKAKKSYSLPELTEKTATIYKSILSQEDEKNTLRTDATESVEFLDWYENRSENDAILAELEKINKQISNGFLSKEEGIENAYLLLPTLPENHNDKPYYADRSLGINVSAAKKYAAKYAVKPNPKYGYKKRGWWIWERDEDCTNFASQILYAGGVSMDMYNNPSKGWWWKAQNDTSISWVNANTFKNYMGSGYNTKHWKQLVHSVADGDFIGVDYNQDGEVDHIGFVYQKGRDGLKIAQHSTNYLAWDGGWPKHDGKAIYYRVRR</sequence>
<feature type="domain" description="Putative amidase" evidence="2">
    <location>
        <begin position="185"/>
        <end position="329"/>
    </location>
</feature>
<dbReference type="Proteomes" id="UP000236146">
    <property type="component" value="Unassembled WGS sequence"/>
</dbReference>
<feature type="signal peptide" evidence="1">
    <location>
        <begin position="1"/>
        <end position="27"/>
    </location>
</feature>
<organism evidence="3 4">
    <name type="scientific">Gardnerella vaginalis</name>
    <dbReference type="NCBI Taxonomy" id="2702"/>
    <lineage>
        <taxon>Bacteria</taxon>
        <taxon>Bacillati</taxon>
        <taxon>Actinomycetota</taxon>
        <taxon>Actinomycetes</taxon>
        <taxon>Bifidobacteriales</taxon>
        <taxon>Bifidobacteriaceae</taxon>
        <taxon>Gardnerella</taxon>
    </lineage>
</organism>
<feature type="chain" id="PRO_5014454152" description="Putative amidase domain-containing protein" evidence="1">
    <location>
        <begin position="28"/>
        <end position="342"/>
    </location>
</feature>
<name>A0A2K1STY3_GARVA</name>
<dbReference type="PANTHER" id="PTHR40032">
    <property type="entry name" value="EXPORTED PROTEIN-RELATED"/>
    <property type="match status" value="1"/>
</dbReference>
<dbReference type="EMBL" id="MNLH01000005">
    <property type="protein sequence ID" value="PNS43004.1"/>
    <property type="molecule type" value="Genomic_DNA"/>
</dbReference>
<protein>
    <recommendedName>
        <fullName evidence="2">Putative amidase domain-containing protein</fullName>
    </recommendedName>
</protein>
<dbReference type="Pfam" id="PF12671">
    <property type="entry name" value="Amidase_6"/>
    <property type="match status" value="1"/>
</dbReference>
<evidence type="ECO:0000313" key="4">
    <source>
        <dbReference type="Proteomes" id="UP000236146"/>
    </source>
</evidence>
<dbReference type="RefSeq" id="WP_103014079.1">
    <property type="nucleotide sequence ID" value="NZ_MNLH01000005.1"/>
</dbReference>
<proteinExistence type="predicted"/>
<evidence type="ECO:0000256" key="1">
    <source>
        <dbReference type="SAM" id="SignalP"/>
    </source>
</evidence>
<accession>A0A2K1STY3</accession>
<dbReference type="AlphaFoldDB" id="A0A2K1STY3"/>
<keyword evidence="1" id="KW-0732">Signal</keyword>